<dbReference type="RefSeq" id="WP_006001874.1">
    <property type="nucleotide sequence ID" value="NZ_AAEW02000015.1"/>
</dbReference>
<keyword evidence="2 9" id="KW-0963">Cytoplasm</keyword>
<evidence type="ECO:0000256" key="3">
    <source>
        <dbReference type="ARBA" id="ARBA00022598"/>
    </source>
</evidence>
<feature type="domain" description="Leucyl-tRNA synthetase editing" evidence="14">
    <location>
        <begin position="221"/>
        <end position="406"/>
    </location>
</feature>
<dbReference type="Pfam" id="PF13603">
    <property type="entry name" value="tRNA-synt_1_2"/>
    <property type="match status" value="1"/>
</dbReference>
<dbReference type="Pfam" id="PF09334">
    <property type="entry name" value="tRNA-synt_1g"/>
    <property type="match status" value="1"/>
</dbReference>
<dbReference type="InterPro" id="IPR001412">
    <property type="entry name" value="aa-tRNA-synth_I_CS"/>
</dbReference>
<dbReference type="InterPro" id="IPR009008">
    <property type="entry name" value="Val/Leu/Ile-tRNA-synth_edit"/>
</dbReference>
<dbReference type="Pfam" id="PF08264">
    <property type="entry name" value="Anticodon_1"/>
    <property type="match status" value="1"/>
</dbReference>
<dbReference type="OrthoDB" id="9810365at2"/>
<dbReference type="FunFam" id="3.40.50.620:FF:000056">
    <property type="entry name" value="Leucine--tRNA ligase"/>
    <property type="match status" value="1"/>
</dbReference>
<feature type="short sequence motif" description="'HIGH' region" evidence="9">
    <location>
        <begin position="42"/>
        <end position="52"/>
    </location>
</feature>
<evidence type="ECO:0000256" key="7">
    <source>
        <dbReference type="ARBA" id="ARBA00023146"/>
    </source>
</evidence>
<dbReference type="InterPro" id="IPR014729">
    <property type="entry name" value="Rossmann-like_a/b/a_fold"/>
</dbReference>
<evidence type="ECO:0000259" key="12">
    <source>
        <dbReference type="Pfam" id="PF08264"/>
    </source>
</evidence>
<feature type="short sequence motif" description="'KMSKS' region" evidence="9">
    <location>
        <begin position="612"/>
        <end position="616"/>
    </location>
</feature>
<dbReference type="PANTHER" id="PTHR43740">
    <property type="entry name" value="LEUCYL-TRNA SYNTHETASE"/>
    <property type="match status" value="1"/>
</dbReference>
<comment type="subcellular location">
    <subcellularLocation>
        <location evidence="9">Cytoplasm</location>
    </subcellularLocation>
</comment>
<evidence type="ECO:0000313" key="15">
    <source>
        <dbReference type="EMBL" id="EAT14999.1"/>
    </source>
</evidence>
<keyword evidence="16" id="KW-1185">Reference proteome</keyword>
<evidence type="ECO:0000259" key="13">
    <source>
        <dbReference type="Pfam" id="PF09334"/>
    </source>
</evidence>
<dbReference type="PANTHER" id="PTHR43740:SF2">
    <property type="entry name" value="LEUCINE--TRNA LIGASE, MITOCHONDRIAL"/>
    <property type="match status" value="1"/>
</dbReference>
<dbReference type="FunFam" id="1.10.730.10:FF:000011">
    <property type="entry name" value="Leucine--tRNA ligase chloroplastic/mitochondrial"/>
    <property type="match status" value="1"/>
</dbReference>
<dbReference type="CDD" id="cd07958">
    <property type="entry name" value="Anticodon_Ia_Leu_BEm"/>
    <property type="match status" value="1"/>
</dbReference>
<comment type="caution">
    <text evidence="15">The sequence shown here is derived from an EMBL/GenBank/DDBJ whole genome shotgun (WGS) entry which is preliminary data.</text>
</comment>
<evidence type="ECO:0000256" key="10">
    <source>
        <dbReference type="RuleBase" id="RU363035"/>
    </source>
</evidence>
<dbReference type="PROSITE" id="PS00178">
    <property type="entry name" value="AA_TRNA_LIGASE_I"/>
    <property type="match status" value="1"/>
</dbReference>
<dbReference type="SUPFAM" id="SSF50677">
    <property type="entry name" value="ValRS/IleRS/LeuRS editing domain"/>
    <property type="match status" value="1"/>
</dbReference>
<dbReference type="Gene3D" id="3.40.50.620">
    <property type="entry name" value="HUPs"/>
    <property type="match status" value="2"/>
</dbReference>
<dbReference type="GO" id="GO:0002161">
    <property type="term" value="F:aminoacyl-tRNA deacylase activity"/>
    <property type="evidence" value="ECO:0007669"/>
    <property type="project" value="InterPro"/>
</dbReference>
<dbReference type="GO" id="GO:0005524">
    <property type="term" value="F:ATP binding"/>
    <property type="evidence" value="ECO:0007669"/>
    <property type="project" value="UniProtKB-UniRule"/>
</dbReference>
<feature type="domain" description="Methionyl/Leucyl tRNA synthetase" evidence="13">
    <location>
        <begin position="41"/>
        <end position="182"/>
    </location>
</feature>
<evidence type="ECO:0000256" key="4">
    <source>
        <dbReference type="ARBA" id="ARBA00022741"/>
    </source>
</evidence>
<proteinExistence type="inferred from homology"/>
<comment type="catalytic activity">
    <reaction evidence="8 9">
        <text>tRNA(Leu) + L-leucine + ATP = L-leucyl-tRNA(Leu) + AMP + diphosphate</text>
        <dbReference type="Rhea" id="RHEA:11688"/>
        <dbReference type="Rhea" id="RHEA-COMP:9613"/>
        <dbReference type="Rhea" id="RHEA-COMP:9622"/>
        <dbReference type="ChEBI" id="CHEBI:30616"/>
        <dbReference type="ChEBI" id="CHEBI:33019"/>
        <dbReference type="ChEBI" id="CHEBI:57427"/>
        <dbReference type="ChEBI" id="CHEBI:78442"/>
        <dbReference type="ChEBI" id="CHEBI:78494"/>
        <dbReference type="ChEBI" id="CHEBI:456215"/>
        <dbReference type="EC" id="6.1.1.4"/>
    </reaction>
</comment>
<evidence type="ECO:0000256" key="6">
    <source>
        <dbReference type="ARBA" id="ARBA00022917"/>
    </source>
</evidence>
<dbReference type="EMBL" id="AAEW02000015">
    <property type="protein sequence ID" value="EAT14999.1"/>
    <property type="molecule type" value="Genomic_DNA"/>
</dbReference>
<dbReference type="GO" id="GO:0005829">
    <property type="term" value="C:cytosol"/>
    <property type="evidence" value="ECO:0007669"/>
    <property type="project" value="TreeGrafter"/>
</dbReference>
<evidence type="ECO:0000256" key="9">
    <source>
        <dbReference type="HAMAP-Rule" id="MF_00049"/>
    </source>
</evidence>
<dbReference type="FunFam" id="3.40.50.620:FF:000003">
    <property type="entry name" value="Leucine--tRNA ligase"/>
    <property type="match status" value="1"/>
</dbReference>
<feature type="domain" description="Aminoacyl-tRNA synthetase class Ia" evidence="11">
    <location>
        <begin position="420"/>
        <end position="578"/>
    </location>
</feature>
<organism evidence="15 16">
    <name type="scientific">Desulfuromonas acetoxidans (strain DSM 684 / 11070)</name>
    <dbReference type="NCBI Taxonomy" id="281689"/>
    <lineage>
        <taxon>Bacteria</taxon>
        <taxon>Pseudomonadati</taxon>
        <taxon>Thermodesulfobacteriota</taxon>
        <taxon>Desulfuromonadia</taxon>
        <taxon>Desulfuromonadales</taxon>
        <taxon>Desulfuromonadaceae</taxon>
        <taxon>Desulfuromonas</taxon>
    </lineage>
</organism>
<protein>
    <recommendedName>
        <fullName evidence="9">Leucine--tRNA ligase</fullName>
        <ecNumber evidence="9">6.1.1.4</ecNumber>
    </recommendedName>
    <alternativeName>
        <fullName evidence="9">Leucyl-tRNA synthetase</fullName>
        <shortName evidence="9">LeuRS</shortName>
    </alternativeName>
</protein>
<dbReference type="InterPro" id="IPR002302">
    <property type="entry name" value="Leu-tRNA-ligase"/>
</dbReference>
<dbReference type="Gene3D" id="1.10.730.10">
    <property type="entry name" value="Isoleucyl-tRNA Synthetase, Domain 1"/>
    <property type="match status" value="1"/>
</dbReference>
<evidence type="ECO:0000256" key="5">
    <source>
        <dbReference type="ARBA" id="ARBA00022840"/>
    </source>
</evidence>
<gene>
    <name evidence="9" type="primary">leuS</name>
    <name evidence="15" type="ORF">Dace_0777</name>
</gene>
<keyword evidence="3 9" id="KW-0436">Ligase</keyword>
<reference evidence="15" key="1">
    <citation type="submission" date="2006-05" db="EMBL/GenBank/DDBJ databases">
        <title>Annotation of the draft genome assembly of Desulfuromonas acetoxidans DSM 684.</title>
        <authorList>
            <consortium name="US DOE Joint Genome Institute (JGI-ORNL)"/>
            <person name="Larimer F."/>
            <person name="Land M."/>
            <person name="Hauser L."/>
        </authorList>
    </citation>
    <scope>NUCLEOTIDE SEQUENCE [LARGE SCALE GENOMIC DNA]</scope>
    <source>
        <strain evidence="15">DSM 684</strain>
    </source>
</reference>
<evidence type="ECO:0000259" key="14">
    <source>
        <dbReference type="Pfam" id="PF13603"/>
    </source>
</evidence>
<dbReference type="Proteomes" id="UP000005695">
    <property type="component" value="Unassembled WGS sequence"/>
</dbReference>
<dbReference type="InterPro" id="IPR015413">
    <property type="entry name" value="Methionyl/Leucyl_tRNA_Synth"/>
</dbReference>
<dbReference type="Pfam" id="PF00133">
    <property type="entry name" value="tRNA-synt_1"/>
    <property type="match status" value="2"/>
</dbReference>
<keyword evidence="5 9" id="KW-0067">ATP-binding</keyword>
<dbReference type="InterPro" id="IPR002300">
    <property type="entry name" value="aa-tRNA-synth_Ia"/>
</dbReference>
<dbReference type="InterPro" id="IPR025709">
    <property type="entry name" value="Leu_tRNA-synth_edit"/>
</dbReference>
<dbReference type="SUPFAM" id="SSF47323">
    <property type="entry name" value="Anticodon-binding domain of a subclass of class I aminoacyl-tRNA synthetases"/>
    <property type="match status" value="1"/>
</dbReference>
<reference evidence="15" key="2">
    <citation type="submission" date="2006-05" db="EMBL/GenBank/DDBJ databases">
        <title>Sequencing of the draft genome and assembly of Desulfuromonas acetoxidans DSM 684.</title>
        <authorList>
            <consortium name="US DOE Joint Genome Institute (JGI-PGF)"/>
            <person name="Copeland A."/>
            <person name="Lucas S."/>
            <person name="Lapidus A."/>
            <person name="Barry K."/>
            <person name="Detter J.C."/>
            <person name="Glavina del Rio T."/>
            <person name="Hammon N."/>
            <person name="Israni S."/>
            <person name="Dalin E."/>
            <person name="Tice H."/>
            <person name="Bruce D."/>
            <person name="Pitluck S."/>
            <person name="Richardson P."/>
        </authorList>
    </citation>
    <scope>NUCLEOTIDE SEQUENCE [LARGE SCALE GENOMIC DNA]</scope>
    <source>
        <strain evidence="15">DSM 684</strain>
    </source>
</reference>
<keyword evidence="7 9" id="KW-0030">Aminoacyl-tRNA synthetase</keyword>
<evidence type="ECO:0000256" key="8">
    <source>
        <dbReference type="ARBA" id="ARBA00047469"/>
    </source>
</evidence>
<dbReference type="SUPFAM" id="SSF52374">
    <property type="entry name" value="Nucleotidylyl transferase"/>
    <property type="match status" value="1"/>
</dbReference>
<dbReference type="EC" id="6.1.1.4" evidence="9"/>
<dbReference type="AlphaFoldDB" id="Q1JXG3"/>
<evidence type="ECO:0000313" key="16">
    <source>
        <dbReference type="Proteomes" id="UP000005695"/>
    </source>
</evidence>
<name>Q1JXG3_DESA6</name>
<dbReference type="HAMAP" id="MF_00049_B">
    <property type="entry name" value="Leu_tRNA_synth_B"/>
    <property type="match status" value="1"/>
</dbReference>
<accession>Q1JXG3</accession>
<dbReference type="CDD" id="cd00812">
    <property type="entry name" value="LeuRS_core"/>
    <property type="match status" value="1"/>
</dbReference>
<dbReference type="GO" id="GO:0006429">
    <property type="term" value="P:leucyl-tRNA aminoacylation"/>
    <property type="evidence" value="ECO:0007669"/>
    <property type="project" value="UniProtKB-UniRule"/>
</dbReference>
<dbReference type="InterPro" id="IPR013155">
    <property type="entry name" value="M/V/L/I-tRNA-synth_anticd-bd"/>
</dbReference>
<feature type="domain" description="Aminoacyl-tRNA synthetase class Ia" evidence="11">
    <location>
        <begin position="611"/>
        <end position="651"/>
    </location>
</feature>
<dbReference type="NCBIfam" id="TIGR00396">
    <property type="entry name" value="leuS_bact"/>
    <property type="match status" value="1"/>
</dbReference>
<feature type="domain" description="Methionyl/Valyl/Leucyl/Isoleucyl-tRNA synthetase anticodon-binding" evidence="12">
    <location>
        <begin position="690"/>
        <end position="811"/>
    </location>
</feature>
<feature type="binding site" evidence="9">
    <location>
        <position position="615"/>
    </location>
    <ligand>
        <name>ATP</name>
        <dbReference type="ChEBI" id="CHEBI:30616"/>
    </ligand>
</feature>
<comment type="similarity">
    <text evidence="1 9 10">Belongs to the class-I aminoacyl-tRNA synthetase family.</text>
</comment>
<evidence type="ECO:0000259" key="11">
    <source>
        <dbReference type="Pfam" id="PF00133"/>
    </source>
</evidence>
<evidence type="ECO:0000256" key="2">
    <source>
        <dbReference type="ARBA" id="ARBA00022490"/>
    </source>
</evidence>
<keyword evidence="6 9" id="KW-0648">Protein biosynthesis</keyword>
<sequence>MEERYEPIGIELAWQKAWADSNKFSVSEKSDKEKFYLLEMFPYPSGRIHMGHVRNYSIGDVVARFKRLQGYNVLHPMGWDAFGMPAENAAIQHGIHPAKWTVENIANMRLQLKRMGLSYDWDREFATCDVDYYKWEQLIFLKMFEKGLAYKKSSSVNWCPTCQTVLANEQVEDDACWRCGTVVEDKELDQWFFKITNYAQELLDEIDKMAGWPDSVLTMQRNWIGRSTGCEVAFPLENTLDKIKVFTTRQDTLYGATFMSLAPEHPKALELTTDDQREAVEAFIAKVRTQDKKNRTSEDFEKEGVFTGSYCINPLTRRKMPIYLANFVLMDYGTGAVMAVPTHDQRDFEFAKKYDLPLVVVIQPEDENIDPETMAEAWTGPGKMVNSDRFDGLDNEAAKEQIADYLAKEGIGEKTVNFRLRDWGVSRQRYWGTPIPIIYCDQCGVVPVPEKDLPVVLPTDVEFTGEGGSPLAKHKEFYTVSCPQCGEVARRETDTFDTFVESSWYFARYACPDFASGPIDRAAAEYWLPVDQYIGGVEHAVMHLLYARFFTKVMRDLGLMDVDEPFTNLLTQGMVCKETQSCPEHGWLYPEQVENGKCTQCGKPVTIGRTEKMSKSKMNVVDPDKLIATYGADTARLFSLFAAPPEKDLEWNDQSVEGCYRFLNRVWRAVYDNQDILKNAAAPETEGDAKALRRMTHRTIKKVTEDIDGRFHFNTAIAAVMELVNAIYGFEKKAEYPGAVKEALEAAVRLLAPFVPHVTEELWANLGHEEDLETAGWPEYDTAAMVEDEKLIVIQVNGKVRSKITVSASAGKDEVEKAALADETVQRFIGDGTVRKVIVVPGKLVNVVAS</sequence>
<dbReference type="GO" id="GO:0004823">
    <property type="term" value="F:leucine-tRNA ligase activity"/>
    <property type="evidence" value="ECO:0007669"/>
    <property type="project" value="UniProtKB-UniRule"/>
</dbReference>
<dbReference type="PRINTS" id="PR00985">
    <property type="entry name" value="TRNASYNTHLEU"/>
</dbReference>
<dbReference type="InterPro" id="IPR009080">
    <property type="entry name" value="tRNAsynth_Ia_anticodon-bd"/>
</dbReference>
<keyword evidence="4 9" id="KW-0547">Nucleotide-binding</keyword>
<evidence type="ECO:0000256" key="1">
    <source>
        <dbReference type="ARBA" id="ARBA00005594"/>
    </source>
</evidence>